<sequence>MVVHRFLRTILMSSAMLGALSAGGARANGFWDSFGGSVAGTVVGNAITNHVTQPRRTYVRTERVYVAPRVDSAQRAQNRRVQTALNYFGFPAGAPDGVIGPGTRAASATYQAYMGYPSTGYLTDPEAGTLLGAYDWAVAGGPGVNQALASGQGGRGLLVAYRQMLAGAPQAPVAPQPAPIAAAAPAPVPAAAPAPEPEPAPVAAAPEPEPAAPALPTFIAATSPAPSMAGACGKVAVATSANGGPRTLGAGLDTDQMLAEQFCLGRSYAIDQGESLAATVAGVSQDDITAQCVAFAPALRDYVARLPGARVDTMLADLRQFVAETGYPPEQLSANARICLGVGYRIDDASVALASAMVLAGLNEAAYAELIGEQLRMGLGVPARRELGLEWVAAAVDGLRQGATPLISANAQDRLALLSAAMPAAGSAERPVPVSAKPAAGFALPMAKEN</sequence>
<feature type="domain" description="Peptidoglycan binding-like" evidence="3">
    <location>
        <begin position="79"/>
        <end position="123"/>
    </location>
</feature>
<feature type="region of interest" description="Disordered" evidence="1">
    <location>
        <begin position="188"/>
        <end position="208"/>
    </location>
</feature>
<feature type="chain" id="PRO_5021378275" description="Peptidoglycan binding-like domain-containing protein" evidence="2">
    <location>
        <begin position="28"/>
        <end position="450"/>
    </location>
</feature>
<dbReference type="Pfam" id="PF01471">
    <property type="entry name" value="PG_binding_1"/>
    <property type="match status" value="1"/>
</dbReference>
<evidence type="ECO:0000259" key="3">
    <source>
        <dbReference type="Pfam" id="PF01471"/>
    </source>
</evidence>
<dbReference type="OrthoDB" id="7444491at2"/>
<dbReference type="Proteomes" id="UP000319255">
    <property type="component" value="Unassembled WGS sequence"/>
</dbReference>
<dbReference type="InterPro" id="IPR002477">
    <property type="entry name" value="Peptidoglycan-bd-like"/>
</dbReference>
<dbReference type="InterPro" id="IPR036365">
    <property type="entry name" value="PGBD-like_sf"/>
</dbReference>
<accession>A0A501WL26</accession>
<gene>
    <name evidence="4" type="ORF">FJM51_16740</name>
</gene>
<evidence type="ECO:0000256" key="1">
    <source>
        <dbReference type="SAM" id="MobiDB-lite"/>
    </source>
</evidence>
<proteinExistence type="predicted"/>
<keyword evidence="5" id="KW-1185">Reference proteome</keyword>
<feature type="compositionally biased region" description="Pro residues" evidence="1">
    <location>
        <begin position="188"/>
        <end position="200"/>
    </location>
</feature>
<organism evidence="4 5">
    <name type="scientific">Amaricoccus solimangrovi</name>
    <dbReference type="NCBI Taxonomy" id="2589815"/>
    <lineage>
        <taxon>Bacteria</taxon>
        <taxon>Pseudomonadati</taxon>
        <taxon>Pseudomonadota</taxon>
        <taxon>Alphaproteobacteria</taxon>
        <taxon>Rhodobacterales</taxon>
        <taxon>Paracoccaceae</taxon>
        <taxon>Amaricoccus</taxon>
    </lineage>
</organism>
<dbReference type="InterPro" id="IPR036366">
    <property type="entry name" value="PGBDSf"/>
</dbReference>
<dbReference type="Gene3D" id="1.10.101.10">
    <property type="entry name" value="PGBD-like superfamily/PGBD"/>
    <property type="match status" value="1"/>
</dbReference>
<dbReference type="SUPFAM" id="SSF47090">
    <property type="entry name" value="PGBD-like"/>
    <property type="match status" value="1"/>
</dbReference>
<dbReference type="AlphaFoldDB" id="A0A501WL26"/>
<comment type="caution">
    <text evidence="4">The sequence shown here is derived from an EMBL/GenBank/DDBJ whole genome shotgun (WGS) entry which is preliminary data.</text>
</comment>
<name>A0A501WL26_9RHOB</name>
<feature type="signal peptide" evidence="2">
    <location>
        <begin position="1"/>
        <end position="27"/>
    </location>
</feature>
<evidence type="ECO:0000256" key="2">
    <source>
        <dbReference type="SAM" id="SignalP"/>
    </source>
</evidence>
<protein>
    <recommendedName>
        <fullName evidence="3">Peptidoglycan binding-like domain-containing protein</fullName>
    </recommendedName>
</protein>
<dbReference type="EMBL" id="VFRP01000019">
    <property type="protein sequence ID" value="TPE48854.1"/>
    <property type="molecule type" value="Genomic_DNA"/>
</dbReference>
<evidence type="ECO:0000313" key="4">
    <source>
        <dbReference type="EMBL" id="TPE48854.1"/>
    </source>
</evidence>
<evidence type="ECO:0000313" key="5">
    <source>
        <dbReference type="Proteomes" id="UP000319255"/>
    </source>
</evidence>
<keyword evidence="2" id="KW-0732">Signal</keyword>
<reference evidence="4 5" key="1">
    <citation type="submission" date="2019-06" db="EMBL/GenBank/DDBJ databases">
        <title>A novel bacterium of genus Amaricoccus, isolated from marine sediment.</title>
        <authorList>
            <person name="Huang H."/>
            <person name="Mo K."/>
            <person name="Hu Y."/>
        </authorList>
    </citation>
    <scope>NUCLEOTIDE SEQUENCE [LARGE SCALE GENOMIC DNA]</scope>
    <source>
        <strain evidence="4 5">HB172011</strain>
    </source>
</reference>